<dbReference type="Proteomes" id="UP001055115">
    <property type="component" value="Unassembled WGS sequence"/>
</dbReference>
<proteinExistence type="predicted"/>
<feature type="chain" id="PRO_5041200828" evidence="1">
    <location>
        <begin position="24"/>
        <end position="68"/>
    </location>
</feature>
<keyword evidence="1" id="KW-0732">Signal</keyword>
<reference evidence="2 3" key="1">
    <citation type="submission" date="2022-03" db="EMBL/GenBank/DDBJ databases">
        <title>Genome data of Colletotrichum spp.</title>
        <authorList>
            <person name="Utami Y.D."/>
            <person name="Hiruma K."/>
        </authorList>
    </citation>
    <scope>NUCLEOTIDE SEQUENCE [LARGE SCALE GENOMIC DNA]</scope>
    <source>
        <strain evidence="2 3">MAFF 239500</strain>
    </source>
</reference>
<evidence type="ECO:0000256" key="1">
    <source>
        <dbReference type="SAM" id="SignalP"/>
    </source>
</evidence>
<protein>
    <submittedName>
        <fullName evidence="2">Uncharacterized protein</fullName>
    </submittedName>
</protein>
<feature type="signal peptide" evidence="1">
    <location>
        <begin position="1"/>
        <end position="23"/>
    </location>
</feature>
<accession>A0AA37LK21</accession>
<keyword evidence="3" id="KW-1185">Reference proteome</keyword>
<sequence>MRCFAIFILFPALLLTFVQVVQSGPLGVAIINTMPTVLIDHGRDKIAQKLTEMIERERRKKAEREQGK</sequence>
<organism evidence="2 3">
    <name type="scientific">Colletotrichum spaethianum</name>
    <dbReference type="NCBI Taxonomy" id="700344"/>
    <lineage>
        <taxon>Eukaryota</taxon>
        <taxon>Fungi</taxon>
        <taxon>Dikarya</taxon>
        <taxon>Ascomycota</taxon>
        <taxon>Pezizomycotina</taxon>
        <taxon>Sordariomycetes</taxon>
        <taxon>Hypocreomycetidae</taxon>
        <taxon>Glomerellales</taxon>
        <taxon>Glomerellaceae</taxon>
        <taxon>Colletotrichum</taxon>
        <taxon>Colletotrichum spaethianum species complex</taxon>
    </lineage>
</organism>
<dbReference type="EMBL" id="BQXU01000013">
    <property type="protein sequence ID" value="GKT45642.1"/>
    <property type="molecule type" value="Genomic_DNA"/>
</dbReference>
<comment type="caution">
    <text evidence="2">The sequence shown here is derived from an EMBL/GenBank/DDBJ whole genome shotgun (WGS) entry which is preliminary data.</text>
</comment>
<gene>
    <name evidence="2" type="ORF">ColSpa_05823</name>
</gene>
<dbReference type="GeneID" id="73326625"/>
<dbReference type="AlphaFoldDB" id="A0AA37LK21"/>
<name>A0AA37LK21_9PEZI</name>
<evidence type="ECO:0000313" key="3">
    <source>
        <dbReference type="Proteomes" id="UP001055115"/>
    </source>
</evidence>
<evidence type="ECO:0000313" key="2">
    <source>
        <dbReference type="EMBL" id="GKT45642.1"/>
    </source>
</evidence>
<dbReference type="RefSeq" id="XP_049127992.1">
    <property type="nucleotide sequence ID" value="XM_049272035.1"/>
</dbReference>